<evidence type="ECO:0000313" key="3">
    <source>
        <dbReference type="Proteomes" id="UP001595818"/>
    </source>
</evidence>
<dbReference type="RefSeq" id="WP_377064528.1">
    <property type="nucleotide sequence ID" value="NZ_JBHSJJ010000005.1"/>
</dbReference>
<feature type="chain" id="PRO_5046989383" description="T9SS C-terminal target domain-containing protein" evidence="1">
    <location>
        <begin position="22"/>
        <end position="469"/>
    </location>
</feature>
<keyword evidence="1" id="KW-0732">Signal</keyword>
<protein>
    <recommendedName>
        <fullName evidence="4">T9SS C-terminal target domain-containing protein</fullName>
    </recommendedName>
</protein>
<accession>A0ABV9T0U7</accession>
<name>A0ABV9T0U7_9BACT</name>
<sequence>MKRLFQLVPIAIGMATTVFLASCSDDDGPVNPGPNSEYVELSGDIETQTLTKDKRYLIVGQTFIRSGEVLTIEPGTVVFGDKRTRGTLIVDRGGKMIAQGTREEPIVMTSNQLPGERDRGDWGGLVIIGNAQTNQTNPNIEGIDPPVTFGSNDDSHNDDDSGIYEYLRVEFAGIELSPNNETNSITMGGVGRGTKMENCMVSFGGDDGFEWFGGTVDGKNLISFAMWDDDYDVDFGYSGNVQFGLAVRYRGYADQSESNAFECDNGPNDNDVQPYTTGTFSNFTVIGPIHEGTSPGNNNFAYAVDLRRRTAVTITNSVFTGFPRALRMNQPSVYQQYAVNENGYIANNIFHAPNEKFRAGTGVEVDNIAAYIEAHNTVINEPASQDGHEALGLKQDWFFGTKLTNQYPANPNYTVGEGMIASGASFDLPKFEEANRAAFFDTSVEFIGAFGGTDWTDGWAEFNPVDREY</sequence>
<dbReference type="PANTHER" id="PTHR41339:SF1">
    <property type="entry name" value="SECRETED PROTEIN"/>
    <property type="match status" value="1"/>
</dbReference>
<keyword evidence="3" id="KW-1185">Reference proteome</keyword>
<evidence type="ECO:0000256" key="1">
    <source>
        <dbReference type="SAM" id="SignalP"/>
    </source>
</evidence>
<reference evidence="3" key="1">
    <citation type="journal article" date="2019" name="Int. J. Syst. Evol. Microbiol.">
        <title>The Global Catalogue of Microorganisms (GCM) 10K type strain sequencing project: providing services to taxonomists for standard genome sequencing and annotation.</title>
        <authorList>
            <consortium name="The Broad Institute Genomics Platform"/>
            <consortium name="The Broad Institute Genome Sequencing Center for Infectious Disease"/>
            <person name="Wu L."/>
            <person name="Ma J."/>
        </authorList>
    </citation>
    <scope>NUCLEOTIDE SEQUENCE [LARGE SCALE GENOMIC DNA]</scope>
    <source>
        <strain evidence="3">CGMCC 4.7466</strain>
    </source>
</reference>
<dbReference type="PANTHER" id="PTHR41339">
    <property type="entry name" value="LIPL48"/>
    <property type="match status" value="1"/>
</dbReference>
<evidence type="ECO:0000313" key="2">
    <source>
        <dbReference type="EMBL" id="MFC4872279.1"/>
    </source>
</evidence>
<comment type="caution">
    <text evidence="2">The sequence shown here is derived from an EMBL/GenBank/DDBJ whole genome shotgun (WGS) entry which is preliminary data.</text>
</comment>
<feature type="signal peptide" evidence="1">
    <location>
        <begin position="1"/>
        <end position="21"/>
    </location>
</feature>
<dbReference type="Proteomes" id="UP001595818">
    <property type="component" value="Unassembled WGS sequence"/>
</dbReference>
<dbReference type="PROSITE" id="PS51257">
    <property type="entry name" value="PROKAR_LIPOPROTEIN"/>
    <property type="match status" value="1"/>
</dbReference>
<evidence type="ECO:0008006" key="4">
    <source>
        <dbReference type="Google" id="ProtNLM"/>
    </source>
</evidence>
<organism evidence="2 3">
    <name type="scientific">Negadavirga shengliensis</name>
    <dbReference type="NCBI Taxonomy" id="1389218"/>
    <lineage>
        <taxon>Bacteria</taxon>
        <taxon>Pseudomonadati</taxon>
        <taxon>Bacteroidota</taxon>
        <taxon>Cytophagia</taxon>
        <taxon>Cytophagales</taxon>
        <taxon>Cyclobacteriaceae</taxon>
        <taxon>Negadavirga</taxon>
    </lineage>
</organism>
<gene>
    <name evidence="2" type="ORF">ACFPFU_11300</name>
</gene>
<proteinExistence type="predicted"/>
<dbReference type="EMBL" id="JBHSJJ010000005">
    <property type="protein sequence ID" value="MFC4872279.1"/>
    <property type="molecule type" value="Genomic_DNA"/>
</dbReference>